<evidence type="ECO:0000256" key="2">
    <source>
        <dbReference type="SAM" id="MobiDB-lite"/>
    </source>
</evidence>
<feature type="chain" id="PRO_5044769802" description="Knottins-like domain-containing protein" evidence="3">
    <location>
        <begin position="25"/>
        <end position="107"/>
    </location>
</feature>
<protein>
    <recommendedName>
        <fullName evidence="4">Knottins-like domain-containing protein</fullName>
    </recommendedName>
</protein>
<dbReference type="Gene3D" id="3.30.30.10">
    <property type="entry name" value="Knottin, scorpion toxin-like"/>
    <property type="match status" value="1"/>
</dbReference>
<dbReference type="PRINTS" id="PR00288">
    <property type="entry name" value="PUROTHIONIN"/>
</dbReference>
<sequence length="107" mass="12090">MAMYRTLALLFLLLVAAEIGTIDAKGSKYAKKTIHSMIGDKEKKEEEKEKEKEEEEEENHCLSQSQQFKGFCFSSDTCAAVCMKEGFTGGECKLENAMRKCFCKKPC</sequence>
<dbReference type="InterPro" id="IPR003614">
    <property type="entry name" value="Knottins"/>
</dbReference>
<evidence type="ECO:0000256" key="1">
    <source>
        <dbReference type="ARBA" id="ARBA00023157"/>
    </source>
</evidence>
<evidence type="ECO:0000256" key="3">
    <source>
        <dbReference type="SAM" id="SignalP"/>
    </source>
</evidence>
<gene>
    <name evidence="5" type="ORF">URODEC1_LOCUS1229</name>
</gene>
<name>A0ABC8V9T0_9POAL</name>
<dbReference type="SUPFAM" id="SSF57095">
    <property type="entry name" value="Scorpion toxin-like"/>
    <property type="match status" value="1"/>
</dbReference>
<dbReference type="EMBL" id="OZ075111">
    <property type="protein sequence ID" value="CAL4886577.1"/>
    <property type="molecule type" value="Genomic_DNA"/>
</dbReference>
<keyword evidence="6" id="KW-1185">Reference proteome</keyword>
<dbReference type="InterPro" id="IPR036574">
    <property type="entry name" value="Scorpion_toxin-like_sf"/>
</dbReference>
<dbReference type="Pfam" id="PF00304">
    <property type="entry name" value="Gamma-thionin"/>
    <property type="match status" value="1"/>
</dbReference>
<evidence type="ECO:0000259" key="4">
    <source>
        <dbReference type="SMART" id="SM00505"/>
    </source>
</evidence>
<feature type="signal peptide" evidence="3">
    <location>
        <begin position="1"/>
        <end position="24"/>
    </location>
</feature>
<reference evidence="5" key="1">
    <citation type="submission" date="2024-10" db="EMBL/GenBank/DDBJ databases">
        <authorList>
            <person name="Ryan C."/>
        </authorList>
    </citation>
    <scope>NUCLEOTIDE SEQUENCE [LARGE SCALE GENOMIC DNA]</scope>
</reference>
<proteinExistence type="predicted"/>
<evidence type="ECO:0000313" key="6">
    <source>
        <dbReference type="Proteomes" id="UP001497457"/>
    </source>
</evidence>
<feature type="region of interest" description="Disordered" evidence="2">
    <location>
        <begin position="40"/>
        <end position="64"/>
    </location>
</feature>
<keyword evidence="1" id="KW-1015">Disulfide bond</keyword>
<dbReference type="InterPro" id="IPR008176">
    <property type="entry name" value="Defensin_plant"/>
</dbReference>
<organism evidence="5 6">
    <name type="scientific">Urochloa decumbens</name>
    <dbReference type="NCBI Taxonomy" id="240449"/>
    <lineage>
        <taxon>Eukaryota</taxon>
        <taxon>Viridiplantae</taxon>
        <taxon>Streptophyta</taxon>
        <taxon>Embryophyta</taxon>
        <taxon>Tracheophyta</taxon>
        <taxon>Spermatophyta</taxon>
        <taxon>Magnoliopsida</taxon>
        <taxon>Liliopsida</taxon>
        <taxon>Poales</taxon>
        <taxon>Poaceae</taxon>
        <taxon>PACMAD clade</taxon>
        <taxon>Panicoideae</taxon>
        <taxon>Panicodae</taxon>
        <taxon>Paniceae</taxon>
        <taxon>Melinidinae</taxon>
        <taxon>Urochloa</taxon>
    </lineage>
</organism>
<keyword evidence="3" id="KW-0732">Signal</keyword>
<dbReference type="Proteomes" id="UP001497457">
    <property type="component" value="Chromosome 1b"/>
</dbReference>
<evidence type="ECO:0000313" key="5">
    <source>
        <dbReference type="EMBL" id="CAL4886577.1"/>
    </source>
</evidence>
<dbReference type="SMART" id="SM00505">
    <property type="entry name" value="Knot1"/>
    <property type="match status" value="1"/>
</dbReference>
<dbReference type="AlphaFoldDB" id="A0ABC8V9T0"/>
<accession>A0ABC8V9T0</accession>
<feature type="domain" description="Knottins-like" evidence="4">
    <location>
        <begin position="60"/>
        <end position="107"/>
    </location>
</feature>
<feature type="compositionally biased region" description="Basic and acidic residues" evidence="2">
    <location>
        <begin position="40"/>
        <end position="51"/>
    </location>
</feature>